<evidence type="ECO:0000313" key="2">
    <source>
        <dbReference type="Proteomes" id="UP000629468"/>
    </source>
</evidence>
<sequence length="448" mass="50911">MPLEFSSKADGICYINNRLFQLEEQIQLILAERVSFLHQLNDLQSSDSIFPDEILSSIFVKACKRPDEPVSPVVLGAVCSRWRRIAWGMPSLWSSLGPIPPCRPIRHVDVEILSLYFQNTAQHPIDLDLRLDCLPPKRRDSKEFLYVIFVENPSKVQKLTFSTSNSIATFNMVERAIKFSNLPCLSTISFVARKIGHNIRPTPLLPNLFRSAINVRTLSFDSYQLSYMWAISWSSITVLRLRNIAIDQCVHILSICSKMVEFHCSLPGPAPDGIRPPSLPVKELQNLEIFDVNLDRAKYIDGYLVNANSQWISCLLAHFRFPNLKHMGWGEISTSPDTYASFLGVMQSLITFKCTSFHRSRHIGRILQLLSSTVRRVDLPHLTNNQENNLHTLKAIVANFIVPESQGTRNLELIFPDTPFGSGLCTTLENFRKMGLNLKISNTAYDVY</sequence>
<name>A0A8H7CBI1_AGABI</name>
<dbReference type="AlphaFoldDB" id="A0A8H7CBI1"/>
<organism evidence="1 2">
    <name type="scientific">Agaricus bisporus var. burnettii</name>
    <dbReference type="NCBI Taxonomy" id="192524"/>
    <lineage>
        <taxon>Eukaryota</taxon>
        <taxon>Fungi</taxon>
        <taxon>Dikarya</taxon>
        <taxon>Basidiomycota</taxon>
        <taxon>Agaricomycotina</taxon>
        <taxon>Agaricomycetes</taxon>
        <taxon>Agaricomycetidae</taxon>
        <taxon>Agaricales</taxon>
        <taxon>Agaricineae</taxon>
        <taxon>Agaricaceae</taxon>
        <taxon>Agaricus</taxon>
    </lineage>
</organism>
<dbReference type="EMBL" id="JABXXO010000009">
    <property type="protein sequence ID" value="KAF7770719.1"/>
    <property type="molecule type" value="Genomic_DNA"/>
</dbReference>
<protein>
    <recommendedName>
        <fullName evidence="3">F-box domain-containing protein</fullName>
    </recommendedName>
</protein>
<reference evidence="1 2" key="1">
    <citation type="journal article" name="Sci. Rep.">
        <title>Telomere-to-telomere assembled and centromere annotated genomes of the two main subspecies of the button mushroom Agaricus bisporus reveal especially polymorphic chromosome ends.</title>
        <authorList>
            <person name="Sonnenberg A.S.M."/>
            <person name="Sedaghat-Telgerd N."/>
            <person name="Lavrijssen B."/>
            <person name="Ohm R.A."/>
            <person name="Hendrickx P.M."/>
            <person name="Scholtmeijer K."/>
            <person name="Baars J.J.P."/>
            <person name="van Peer A."/>
        </authorList>
    </citation>
    <scope>NUCLEOTIDE SEQUENCE [LARGE SCALE GENOMIC DNA]</scope>
    <source>
        <strain evidence="1 2">H119_p4</strain>
    </source>
</reference>
<dbReference type="Proteomes" id="UP000629468">
    <property type="component" value="Unassembled WGS sequence"/>
</dbReference>
<comment type="caution">
    <text evidence="1">The sequence shown here is derived from an EMBL/GenBank/DDBJ whole genome shotgun (WGS) entry which is preliminary data.</text>
</comment>
<evidence type="ECO:0008006" key="3">
    <source>
        <dbReference type="Google" id="ProtNLM"/>
    </source>
</evidence>
<gene>
    <name evidence="1" type="ORF">Agabi119p4_6693</name>
</gene>
<proteinExistence type="predicted"/>
<accession>A0A8H7CBI1</accession>
<evidence type="ECO:0000313" key="1">
    <source>
        <dbReference type="EMBL" id="KAF7770719.1"/>
    </source>
</evidence>
<dbReference type="Gene3D" id="1.20.1280.50">
    <property type="match status" value="1"/>
</dbReference>